<gene>
    <name evidence="2" type="ORF">IRI77_14140</name>
</gene>
<reference evidence="2 3" key="1">
    <citation type="submission" date="2020-10" db="EMBL/GenBank/DDBJ databases">
        <title>Complete genome sequence of Paludibaculum fermentans P105T, a facultatively anaerobic acidobacterium capable of dissimilatory Fe(III) reduction.</title>
        <authorList>
            <person name="Dedysh S.N."/>
            <person name="Beletsky A.V."/>
            <person name="Kulichevskaya I.S."/>
            <person name="Mardanov A.V."/>
            <person name="Ravin N.V."/>
        </authorList>
    </citation>
    <scope>NUCLEOTIDE SEQUENCE [LARGE SCALE GENOMIC DNA]</scope>
    <source>
        <strain evidence="2 3">P105</strain>
    </source>
</reference>
<keyword evidence="3" id="KW-1185">Reference proteome</keyword>
<evidence type="ECO:0000259" key="1">
    <source>
        <dbReference type="Pfam" id="PF18998"/>
    </source>
</evidence>
<organism evidence="2 3">
    <name type="scientific">Paludibaculum fermentans</name>
    <dbReference type="NCBI Taxonomy" id="1473598"/>
    <lineage>
        <taxon>Bacteria</taxon>
        <taxon>Pseudomonadati</taxon>
        <taxon>Acidobacteriota</taxon>
        <taxon>Terriglobia</taxon>
        <taxon>Bryobacterales</taxon>
        <taxon>Bryobacteraceae</taxon>
        <taxon>Paludibaculum</taxon>
    </lineage>
</organism>
<dbReference type="InterPro" id="IPR044060">
    <property type="entry name" value="Bacterial_rp_domain"/>
</dbReference>
<dbReference type="EMBL" id="CP063849">
    <property type="protein sequence ID" value="QOY91034.1"/>
    <property type="molecule type" value="Genomic_DNA"/>
</dbReference>
<dbReference type="KEGG" id="pfer:IRI77_14140"/>
<dbReference type="RefSeq" id="WP_194452689.1">
    <property type="nucleotide sequence ID" value="NZ_CP063849.1"/>
</dbReference>
<dbReference type="AlphaFoldDB" id="A0A7S7NXK5"/>
<dbReference type="Pfam" id="PF18998">
    <property type="entry name" value="Flg_new_2"/>
    <property type="match status" value="1"/>
</dbReference>
<proteinExistence type="predicted"/>
<sequence>MRSKNRSTFAFGVFGRAAVWGVFLLCGSVLPLAAQNGPLTCSASTSTTRPIRASEIAALVGEIEITCTGGTPTAAGNPVPTVDVQVYFNTDYTGRILGTFTETLLLIDRPAPASQVACTSNPNQCGWTGGTKGPNVFPSQSPALNAVAFYGIPLDPPGNGGTRRFTIRNVRLDVSAIAVPTPPAGVPITASVSMTTVSVQNPNLVVGTATAAVTVQVMDATSSAPVDGTTGAGLPTCTGGTQQRIANLRVTPIGPSLLARTIAPFTATDVSSTPAAQNLVNTVYSSDSDFYNPNFPATGNMNMAGLAQYGTRIQATLSQLPTGVTVWVGTVPVTYSQGNPVANGAGQPRARLVTTDRWTFAPQPATTIIDGIPVTALTVTNGNATAVWEIQFAGNTPASVDFPVWISYLANTSALNPAQVRIQLAPVSADRTSSDDAPIPRFVDDATTQPLFSLQPTCTNGSITVAPSITGNGVRFSVDGYVYTTAQKFNWSAGSTHVLSVSSPTAGANTRVIALGWSDAGALTHTISAPGVPTTYTALFKTQHKLTATATPAQFGGVSANPASPDGFYDANTNVQVTATANSGYKFLGFKGSLTGATNPQTLQITAPATVTAEFAVIAPLTSTISVTPSTGTGSSPTFQAVYQGALGYQSLKWVQMLVATATDGGGQPYCLMHYDVKGQAFWLYSDTYGFFAGPIPAGTHSADLAGTDCALSTLQSTVSGNGLTLQLNLRTEFKIAGSRNIYLRAYDDAGTDTGWVQRGTWTQQASPTQQFGVTQATPTGSSQTFTLDYVDPAGFTGISKGWYQFLIAADSTGGGLPFCYVHYDRAGNGFWVYSGDVGFFVGPVAPGAASNLLTSSACSLDVANATATQLADRLQEKVPVVLKAPMSGTKKMFMRSQDVLGRDSGWVQVGTYQVP</sequence>
<name>A0A7S7NXK5_PALFE</name>
<accession>A0A7S7NXK5</accession>
<feature type="domain" description="Bacterial repeat" evidence="1">
    <location>
        <begin position="547"/>
        <end position="618"/>
    </location>
</feature>
<evidence type="ECO:0000313" key="2">
    <source>
        <dbReference type="EMBL" id="QOY91034.1"/>
    </source>
</evidence>
<evidence type="ECO:0000313" key="3">
    <source>
        <dbReference type="Proteomes" id="UP000593892"/>
    </source>
</evidence>
<dbReference type="Proteomes" id="UP000593892">
    <property type="component" value="Chromosome"/>
</dbReference>
<protein>
    <recommendedName>
        <fullName evidence="1">Bacterial repeat domain-containing protein</fullName>
    </recommendedName>
</protein>